<reference evidence="3 5" key="2">
    <citation type="submission" date="2021-03" db="EMBL/GenBank/DDBJ databases">
        <title>Genomic Encyclopedia of Type Strains, Phase IV (KMG-IV): sequencing the most valuable type-strain genomes for metagenomic binning, comparative biology and taxonomic classification.</title>
        <authorList>
            <person name="Goeker M."/>
        </authorList>
    </citation>
    <scope>NUCLEOTIDE SEQUENCE [LARGE SCALE GENOMIC DNA]</scope>
    <source>
        <strain evidence="3 5">DSM 40499</strain>
    </source>
</reference>
<dbReference type="OrthoDB" id="8181984at2"/>
<evidence type="ECO:0000313" key="3">
    <source>
        <dbReference type="EMBL" id="MBP2054687.1"/>
    </source>
</evidence>
<keyword evidence="5" id="KW-1185">Reference proteome</keyword>
<gene>
    <name evidence="2" type="ORF">AVL59_31645</name>
    <name evidence="3" type="ORF">J2Z21_007697</name>
</gene>
<evidence type="ECO:0000313" key="4">
    <source>
        <dbReference type="Proteomes" id="UP000092659"/>
    </source>
</evidence>
<dbReference type="EMBL" id="JAGGLP010000023">
    <property type="protein sequence ID" value="MBP2054687.1"/>
    <property type="molecule type" value="Genomic_DNA"/>
</dbReference>
<dbReference type="AlphaFoldDB" id="A0A1B1B3T7"/>
<dbReference type="KEGG" id="sgs:AVL59_31645"/>
<protein>
    <recommendedName>
        <fullName evidence="1">BioF2-like acetyltransferase domain-containing protein</fullName>
    </recommendedName>
</protein>
<dbReference type="Pfam" id="PF13480">
    <property type="entry name" value="Acetyltransf_6"/>
    <property type="match status" value="1"/>
</dbReference>
<dbReference type="SUPFAM" id="SSF55729">
    <property type="entry name" value="Acyl-CoA N-acyltransferases (Nat)"/>
    <property type="match status" value="1"/>
</dbReference>
<evidence type="ECO:0000313" key="5">
    <source>
        <dbReference type="Proteomes" id="UP001519309"/>
    </source>
</evidence>
<evidence type="ECO:0000313" key="2">
    <source>
        <dbReference type="EMBL" id="ANP53486.1"/>
    </source>
</evidence>
<sequence>MTTNTIHAAARPHPEWENLTGTAPFYLGAAWLRFIDSAGGAEPRYRVLVRDRHPVAALAAHWNPDESHPDYRAQEVLAEAGPPRLTLGGRRGYRSGLLHAPGAGPDSVTADLAELLADAVEDEPRAEGRWWWPFLTTDESDLVLAAARRARPSASLQLRLVGADCVMDVVGDGVDDFVAALPAKQRRTNFRREQRRYADSGLRSRRLRLSQVWEEAAELHAQVQRKYGHDTSVEHLRGFLRRLADQLDDLSVVFAAYDGDRMIGFTLCFAIGGELTVRLNGLDYAHLADADEYAQLTVHEPLRYCYENGLRRLHLGMDSYDAKCRRGARVRPLWAVVGEDPAADTTSRRRLDELAAAMPEREAELLVAEVTARLTAPDAV</sequence>
<dbReference type="Proteomes" id="UP001519309">
    <property type="component" value="Unassembled WGS sequence"/>
</dbReference>
<dbReference type="InterPro" id="IPR016181">
    <property type="entry name" value="Acyl_CoA_acyltransferase"/>
</dbReference>
<organism evidence="2 4">
    <name type="scientific">Streptomyces griseochromogenes</name>
    <dbReference type="NCBI Taxonomy" id="68214"/>
    <lineage>
        <taxon>Bacteria</taxon>
        <taxon>Bacillati</taxon>
        <taxon>Actinomycetota</taxon>
        <taxon>Actinomycetes</taxon>
        <taxon>Kitasatosporales</taxon>
        <taxon>Streptomycetaceae</taxon>
        <taxon>Streptomyces</taxon>
    </lineage>
</organism>
<dbReference type="STRING" id="68214.AVL59_31645"/>
<dbReference type="Proteomes" id="UP000092659">
    <property type="component" value="Chromosome"/>
</dbReference>
<feature type="domain" description="BioF2-like acetyltransferase" evidence="1">
    <location>
        <begin position="185"/>
        <end position="323"/>
    </location>
</feature>
<accession>A0A1B1B3T7</accession>
<dbReference type="EMBL" id="CP016279">
    <property type="protein sequence ID" value="ANP53486.1"/>
    <property type="molecule type" value="Genomic_DNA"/>
</dbReference>
<evidence type="ECO:0000259" key="1">
    <source>
        <dbReference type="Pfam" id="PF13480"/>
    </source>
</evidence>
<proteinExistence type="predicted"/>
<dbReference type="RefSeq" id="WP_067311357.1">
    <property type="nucleotide sequence ID" value="NZ_CP016279.1"/>
</dbReference>
<dbReference type="Gene3D" id="3.40.630.30">
    <property type="match status" value="1"/>
</dbReference>
<dbReference type="InterPro" id="IPR038740">
    <property type="entry name" value="BioF2-like_GNAT_dom"/>
</dbReference>
<name>A0A1B1B3T7_9ACTN</name>
<reference evidence="2 4" key="1">
    <citation type="submission" date="2016-06" db="EMBL/GenBank/DDBJ databases">
        <title>Complete genome sequence of Streptomyces griseochromogenes ATCC 14511, the Blasticidin S producer.</title>
        <authorList>
            <person name="Wu L."/>
        </authorList>
    </citation>
    <scope>NUCLEOTIDE SEQUENCE [LARGE SCALE GENOMIC DNA]</scope>
    <source>
        <strain evidence="2 4">ATCC 14511</strain>
    </source>
</reference>